<protein>
    <submittedName>
        <fullName evidence="2">Uncharacterized protein</fullName>
    </submittedName>
</protein>
<dbReference type="EMBL" id="CP001998">
    <property type="protein sequence ID" value="ADE54486.1"/>
    <property type="molecule type" value="Genomic_DNA"/>
</dbReference>
<evidence type="ECO:0000313" key="2">
    <source>
        <dbReference type="EMBL" id="ADE54486.1"/>
    </source>
</evidence>
<dbReference type="AlphaFoldDB" id="D5EJ87"/>
<reference evidence="2 3" key="1">
    <citation type="journal article" date="2010" name="Stand. Genomic Sci.">
        <title>Complete genome sequence of Coraliomargarita akajimensis type strain (04OKA010-24).</title>
        <authorList>
            <person name="Mavromatis K."/>
            <person name="Abt B."/>
            <person name="Brambilla E."/>
            <person name="Lapidus A."/>
            <person name="Copeland A."/>
            <person name="Deshpande S."/>
            <person name="Nolan M."/>
            <person name="Lucas S."/>
            <person name="Tice H."/>
            <person name="Cheng J.F."/>
            <person name="Han C."/>
            <person name="Detter J.C."/>
            <person name="Woyke T."/>
            <person name="Goodwin L."/>
            <person name="Pitluck S."/>
            <person name="Held B."/>
            <person name="Brettin T."/>
            <person name="Tapia R."/>
            <person name="Ivanova N."/>
            <person name="Mikhailova N."/>
            <person name="Pati A."/>
            <person name="Liolios K."/>
            <person name="Chen A."/>
            <person name="Palaniappan K."/>
            <person name="Land M."/>
            <person name="Hauser L."/>
            <person name="Chang Y.J."/>
            <person name="Jeffries C.D."/>
            <person name="Rohde M."/>
            <person name="Goker M."/>
            <person name="Bristow J."/>
            <person name="Eisen J.A."/>
            <person name="Markowitz V."/>
            <person name="Hugenholtz P."/>
            <person name="Klenk H.P."/>
            <person name="Kyrpides N.C."/>
        </authorList>
    </citation>
    <scope>NUCLEOTIDE SEQUENCE [LARGE SCALE GENOMIC DNA]</scope>
    <source>
        <strain evidence="3">DSM 45221 / IAM 15411 / JCM 23193 / KCTC 12865</strain>
    </source>
</reference>
<accession>D5EJ87</accession>
<name>D5EJ87_CORAD</name>
<dbReference type="RefSeq" id="WP_013043208.1">
    <property type="nucleotide sequence ID" value="NC_014008.1"/>
</dbReference>
<dbReference type="Proteomes" id="UP000000925">
    <property type="component" value="Chromosome"/>
</dbReference>
<keyword evidence="1" id="KW-0812">Transmembrane</keyword>
<dbReference type="STRING" id="583355.Caka_1467"/>
<evidence type="ECO:0000313" key="3">
    <source>
        <dbReference type="Proteomes" id="UP000000925"/>
    </source>
</evidence>
<sequence length="54" mass="5998">MSTRKKGIAWSLWIPVTLAFVLVIVSWSILIKIAKENPTEMVPLETAPAESSDE</sequence>
<keyword evidence="3" id="KW-1185">Reference proteome</keyword>
<keyword evidence="1" id="KW-0472">Membrane</keyword>
<feature type="transmembrane region" description="Helical" evidence="1">
    <location>
        <begin position="12"/>
        <end position="34"/>
    </location>
</feature>
<organism evidence="2 3">
    <name type="scientific">Coraliomargarita akajimensis (strain DSM 45221 / IAM 15411 / JCM 23193 / KCTC 12865 / 04OKA010-24)</name>
    <dbReference type="NCBI Taxonomy" id="583355"/>
    <lineage>
        <taxon>Bacteria</taxon>
        <taxon>Pseudomonadati</taxon>
        <taxon>Verrucomicrobiota</taxon>
        <taxon>Opitutia</taxon>
        <taxon>Puniceicoccales</taxon>
        <taxon>Coraliomargaritaceae</taxon>
        <taxon>Coraliomargarita</taxon>
    </lineage>
</organism>
<gene>
    <name evidence="2" type="ordered locus">Caka_1467</name>
</gene>
<dbReference type="HOGENOM" id="CLU_3042389_0_0_0"/>
<dbReference type="KEGG" id="caa:Caka_1467"/>
<proteinExistence type="predicted"/>
<evidence type="ECO:0000256" key="1">
    <source>
        <dbReference type="SAM" id="Phobius"/>
    </source>
</evidence>
<keyword evidence="1" id="KW-1133">Transmembrane helix</keyword>